<gene>
    <name evidence="3" type="ORF">Tci_086290</name>
</gene>
<dbReference type="InterPro" id="IPR035979">
    <property type="entry name" value="RBD_domain_sf"/>
</dbReference>
<dbReference type="PANTHER" id="PTHR33116:SF79">
    <property type="entry name" value="REVERSE TRANSCRIPTASE DOMAIN, ZINC FINGER, CCHC-TYPE-RELATED"/>
    <property type="match status" value="1"/>
</dbReference>
<accession>A0A699GLV7</accession>
<comment type="caution">
    <text evidence="3">The sequence shown here is derived from an EMBL/GenBank/DDBJ whole genome shotgun (WGS) entry which is preliminary data.</text>
</comment>
<keyword evidence="3" id="KW-0808">Transferase</keyword>
<reference evidence="3" key="1">
    <citation type="journal article" date="2019" name="Sci. Rep.">
        <title>Draft genome of Tanacetum cinerariifolium, the natural source of mosquito coil.</title>
        <authorList>
            <person name="Yamashiro T."/>
            <person name="Shiraishi A."/>
            <person name="Satake H."/>
            <person name="Nakayama K."/>
        </authorList>
    </citation>
    <scope>NUCLEOTIDE SEQUENCE</scope>
</reference>
<keyword evidence="3" id="KW-0548">Nucleotidyltransferase</keyword>
<keyword evidence="3" id="KW-0695">RNA-directed DNA polymerase</keyword>
<protein>
    <submittedName>
        <fullName evidence="3">RNA-directed DNA polymerase, eukaryota</fullName>
    </submittedName>
</protein>
<dbReference type="PANTHER" id="PTHR33116">
    <property type="entry name" value="REVERSE TRANSCRIPTASE ZINC-BINDING DOMAIN-CONTAINING PROTEIN-RELATED-RELATED"/>
    <property type="match status" value="1"/>
</dbReference>
<dbReference type="InterPro" id="IPR036691">
    <property type="entry name" value="Endo/exonu/phosph_ase_sf"/>
</dbReference>
<dbReference type="Pfam" id="PF00076">
    <property type="entry name" value="RRM_1"/>
    <property type="match status" value="1"/>
</dbReference>
<dbReference type="Pfam" id="PF03372">
    <property type="entry name" value="Exo_endo_phos"/>
    <property type="match status" value="1"/>
</dbReference>
<evidence type="ECO:0000256" key="1">
    <source>
        <dbReference type="PROSITE-ProRule" id="PRU00176"/>
    </source>
</evidence>
<keyword evidence="1" id="KW-0694">RNA-binding</keyword>
<name>A0A699GLV7_TANCI</name>
<dbReference type="SUPFAM" id="SSF54928">
    <property type="entry name" value="RNA-binding domain, RBD"/>
    <property type="match status" value="1"/>
</dbReference>
<dbReference type="Gene3D" id="3.60.10.10">
    <property type="entry name" value="Endonuclease/exonuclease/phosphatase"/>
    <property type="match status" value="1"/>
</dbReference>
<dbReference type="InterPro" id="IPR005135">
    <property type="entry name" value="Endo/exonuclease/phosphatase"/>
</dbReference>
<feature type="domain" description="RRM" evidence="2">
    <location>
        <begin position="288"/>
        <end position="370"/>
    </location>
</feature>
<dbReference type="SUPFAM" id="SSF56219">
    <property type="entry name" value="DNase I-like"/>
    <property type="match status" value="1"/>
</dbReference>
<evidence type="ECO:0000313" key="3">
    <source>
        <dbReference type="EMBL" id="GEV14313.1"/>
    </source>
</evidence>
<dbReference type="PROSITE" id="PS50102">
    <property type="entry name" value="RRM"/>
    <property type="match status" value="1"/>
</dbReference>
<organism evidence="3">
    <name type="scientific">Tanacetum cinerariifolium</name>
    <name type="common">Dalmatian daisy</name>
    <name type="synonym">Chrysanthemum cinerariifolium</name>
    <dbReference type="NCBI Taxonomy" id="118510"/>
    <lineage>
        <taxon>Eukaryota</taxon>
        <taxon>Viridiplantae</taxon>
        <taxon>Streptophyta</taxon>
        <taxon>Embryophyta</taxon>
        <taxon>Tracheophyta</taxon>
        <taxon>Spermatophyta</taxon>
        <taxon>Magnoliopsida</taxon>
        <taxon>eudicotyledons</taxon>
        <taxon>Gunneridae</taxon>
        <taxon>Pentapetalae</taxon>
        <taxon>asterids</taxon>
        <taxon>campanulids</taxon>
        <taxon>Asterales</taxon>
        <taxon>Asteraceae</taxon>
        <taxon>Asteroideae</taxon>
        <taxon>Anthemideae</taxon>
        <taxon>Anthemidinae</taxon>
        <taxon>Tanacetum</taxon>
    </lineage>
</organism>
<dbReference type="GO" id="GO:0003964">
    <property type="term" value="F:RNA-directed DNA polymerase activity"/>
    <property type="evidence" value="ECO:0007669"/>
    <property type="project" value="UniProtKB-KW"/>
</dbReference>
<dbReference type="Gene3D" id="3.30.70.330">
    <property type="match status" value="1"/>
</dbReference>
<dbReference type="SMART" id="SM00360">
    <property type="entry name" value="RRM"/>
    <property type="match status" value="1"/>
</dbReference>
<dbReference type="GO" id="GO:0003723">
    <property type="term" value="F:RNA binding"/>
    <property type="evidence" value="ECO:0007669"/>
    <property type="project" value="UniProtKB-UniRule"/>
</dbReference>
<proteinExistence type="predicted"/>
<dbReference type="EMBL" id="BKCJ010015706">
    <property type="protein sequence ID" value="GEV14313.1"/>
    <property type="molecule type" value="Genomic_DNA"/>
</dbReference>
<dbReference type="CDD" id="cd00590">
    <property type="entry name" value="RRM_SF"/>
    <property type="match status" value="1"/>
</dbReference>
<dbReference type="InterPro" id="IPR000504">
    <property type="entry name" value="RRM_dom"/>
</dbReference>
<evidence type="ECO:0000259" key="2">
    <source>
        <dbReference type="PROSITE" id="PS50102"/>
    </source>
</evidence>
<dbReference type="InterPro" id="IPR012677">
    <property type="entry name" value="Nucleotide-bd_a/b_plait_sf"/>
</dbReference>
<sequence>MDSIIPLGQKNTLAEYMLLFDADNRPPMLDKDLYDSWKSRMELYMKNREHGRMIFKSVENGPLIWHTVKENRVTKIKKYVELSTVEKIQADCDIKATNIILQGDDPIACLNKEMAFLTAVASSRFPSTNNLLRTPSNTRNQASIQDGRVIVQQVQGRQAWKCTQPKRPKNAAWYKDKAMLAEAREVGQIFDEEQLAFLANLGVPDGQAVQTIIPNNAAFQTDDLDTYDSNCDDISNAKAILMANILNYCSDVISEVFVFASSVILNVCLMGDRRSFNSKEDLTLKISKLVFVTNFPDRFTARDLWNVCSTYGQVVDVYIPLKKSKAGRFFAFVRFLKVDNLDRLIDNLCTICIGRFHLHANQVRFQRATRSSSVKSTNANVGSAKNSFAFVLKSINQSPILATETYPAIVLDDSCIMEKDMSCSLMGNVKDSNAISNLYAIFANEEFDQINLTYLGGLWVLIGADSIVSRDKIIKHVGVASWFHELLPASNTFVYWLHVKELDAWSPDFSNESNDFSSSDEDYEDNKVGRSCGKQGSACNLDDEEGEFVKDTKMDHVSESSCMNIKDDVYENHVTNAQNNNSRDPFRIYNILNMCKDKEVSKSVDLIFPPGFTPGNIEETVLDNHSNHANVNVPGSNEGTSSVKSGSIGISKLSLGESILEVMDNLVEVGQTIGYNMEGCLGQSAKKRWIHELNRKHKVNFVSIQETKIENINLFSINSLLGNVSYDYAFSLFVGYSGGILCVWDSNMFVKESVTIFDSFVAIRGTWISTSTKLLIISVYAPQEASERRILWDYIRIMIESWEGESIILGDFNEVRSEQERFGTSFNALGANAFNSFISMAGLVDLPLDGYKYTWLHKLTSKISKLDRFLIFEGLLLVFPFLFAICLDRHLSDHRPILLRELDVDYAIKLRLDVDKILDQGNGSDDIVNERKRSQIAIRGVLVEGDWIDEPSIDLKRSVTYDEIKCTVWDCGSNKSPGPDGFTFDFYHRYWKLIDQDVVNAVSEFFSSGLYKGIQVDESLTLSHLFYANGWVFIGKWDKSNINVIVSVLKCFFLASGIKINLHKSKLMGINIPQEDVSMAANSTGCTTLTVPFNYLGVKVGVFSSRSCSWEDVLSKITARLSKWKLKTLFIGGRLTFLKSVLTSLPLYQMSVYKVPIGVLNRMESMHRNFFNGVDNNDRKLTMIGWKKILASKKNVVLEFLVSLLYIRLSCLNWYGGILARRSPSTHIIREFHSLSSKGINLHAFVKKKVGDGEKTLFWEDSLLSDPPLKNIFPRLYTLETNKHASVAAKFRDTSMSASFRRVPRGGLEEEQFQLLVDKLLLLFFLVSKIDGFGPLILGVSSRLSRHAHILMITYCRLLGLPRDGSAGETSSHLLFSCNVARQILFKVSRWWELDILDFHSYVN</sequence>